<dbReference type="Pfam" id="PF05130">
    <property type="entry name" value="FlgN"/>
    <property type="match status" value="1"/>
</dbReference>
<keyword evidence="5" id="KW-1185">Reference proteome</keyword>
<keyword evidence="3" id="KW-1005">Bacterial flagellum biogenesis</keyword>
<reference evidence="5" key="1">
    <citation type="journal article" date="2019" name="Int. J. Syst. Evol. Microbiol.">
        <title>The Global Catalogue of Microorganisms (GCM) 10K type strain sequencing project: providing services to taxonomists for standard genome sequencing and annotation.</title>
        <authorList>
            <consortium name="The Broad Institute Genomics Platform"/>
            <consortium name="The Broad Institute Genome Sequencing Center for Infectious Disease"/>
            <person name="Wu L."/>
            <person name="Ma J."/>
        </authorList>
    </citation>
    <scope>NUCLEOTIDE SEQUENCE [LARGE SCALE GENOMIC DNA]</scope>
    <source>
        <strain evidence="5">CCUG 38813</strain>
    </source>
</reference>
<sequence>MTQPSATLPAEHERIGALVELMKQEQRLLVAADADGLGELTPRKVVLVQELAQLSRERHAALGRAGFAAAEAGMAPWLAAQGDDAARGEWDRLLARTAEAKELNRVNGMLINRQMAHNQTVLTALRTPTAGAADSTLYGAKGQTFGSAPSRRFVLG</sequence>
<proteinExistence type="inferred from homology"/>
<dbReference type="EMBL" id="JBHSMS010000003">
    <property type="protein sequence ID" value="MFC5509606.1"/>
    <property type="molecule type" value="Genomic_DNA"/>
</dbReference>
<dbReference type="SUPFAM" id="SSF140566">
    <property type="entry name" value="FlgN-like"/>
    <property type="match status" value="1"/>
</dbReference>
<evidence type="ECO:0000256" key="3">
    <source>
        <dbReference type="ARBA" id="ARBA00022795"/>
    </source>
</evidence>
<evidence type="ECO:0000256" key="2">
    <source>
        <dbReference type="ARBA" id="ARBA00007703"/>
    </source>
</evidence>
<keyword evidence="4" id="KW-0966">Cell projection</keyword>
<dbReference type="Gene3D" id="1.20.58.300">
    <property type="entry name" value="FlgN-like"/>
    <property type="match status" value="1"/>
</dbReference>
<gene>
    <name evidence="4" type="ORF">ACFPOU_00505</name>
</gene>
<keyword evidence="4" id="KW-0282">Flagellum</keyword>
<name>A0ABW0PC49_9BURK</name>
<dbReference type="Proteomes" id="UP001596031">
    <property type="component" value="Unassembled WGS sequence"/>
</dbReference>
<dbReference type="InterPro" id="IPR007809">
    <property type="entry name" value="FlgN-like"/>
</dbReference>
<protein>
    <submittedName>
        <fullName evidence="4">Flagella synthesis protein FlgN</fullName>
    </submittedName>
</protein>
<dbReference type="InterPro" id="IPR036679">
    <property type="entry name" value="FlgN-like_sf"/>
</dbReference>
<organism evidence="4 5">
    <name type="scientific">Massilia jejuensis</name>
    <dbReference type="NCBI Taxonomy" id="648894"/>
    <lineage>
        <taxon>Bacteria</taxon>
        <taxon>Pseudomonadati</taxon>
        <taxon>Pseudomonadota</taxon>
        <taxon>Betaproteobacteria</taxon>
        <taxon>Burkholderiales</taxon>
        <taxon>Oxalobacteraceae</taxon>
        <taxon>Telluria group</taxon>
        <taxon>Massilia</taxon>
    </lineage>
</organism>
<evidence type="ECO:0000313" key="5">
    <source>
        <dbReference type="Proteomes" id="UP001596031"/>
    </source>
</evidence>
<dbReference type="RefSeq" id="WP_379715536.1">
    <property type="nucleotide sequence ID" value="NZ_JBHSMS010000003.1"/>
</dbReference>
<comment type="function">
    <text evidence="1">Required for the efficient initiation of filament assembly.</text>
</comment>
<comment type="similarity">
    <text evidence="2">Belongs to the FlgN family.</text>
</comment>
<evidence type="ECO:0000313" key="4">
    <source>
        <dbReference type="EMBL" id="MFC5509606.1"/>
    </source>
</evidence>
<accession>A0ABW0PC49</accession>
<evidence type="ECO:0000256" key="1">
    <source>
        <dbReference type="ARBA" id="ARBA00002397"/>
    </source>
</evidence>
<comment type="caution">
    <text evidence="4">The sequence shown here is derived from an EMBL/GenBank/DDBJ whole genome shotgun (WGS) entry which is preliminary data.</text>
</comment>
<keyword evidence="4" id="KW-0969">Cilium</keyword>